<reference evidence="6" key="1">
    <citation type="submission" date="2016-10" db="EMBL/GenBank/DDBJ databases">
        <authorList>
            <person name="Varghese N."/>
            <person name="Submissions S."/>
        </authorList>
    </citation>
    <scope>NUCLEOTIDE SEQUENCE [LARGE SCALE GENOMIC DNA]</scope>
    <source>
        <strain evidence="6">DSM 26922</strain>
    </source>
</reference>
<evidence type="ECO:0000313" key="6">
    <source>
        <dbReference type="Proteomes" id="UP000199441"/>
    </source>
</evidence>
<dbReference type="GO" id="GO:0006355">
    <property type="term" value="P:regulation of DNA-templated transcription"/>
    <property type="evidence" value="ECO:0007669"/>
    <property type="project" value="InterPro"/>
</dbReference>
<keyword evidence="3" id="KW-0804">Transcription</keyword>
<dbReference type="PRINTS" id="PR00038">
    <property type="entry name" value="HTHLUXR"/>
</dbReference>
<dbReference type="CDD" id="cd06170">
    <property type="entry name" value="LuxR_C_like"/>
    <property type="match status" value="1"/>
</dbReference>
<gene>
    <name evidence="5" type="ORF">SAMN04488001_2545</name>
</gene>
<dbReference type="SMART" id="SM00421">
    <property type="entry name" value="HTH_LUXR"/>
    <property type="match status" value="1"/>
</dbReference>
<protein>
    <submittedName>
        <fullName evidence="5">Regulatory protein, luxR family</fullName>
    </submittedName>
</protein>
<dbReference type="InterPro" id="IPR005143">
    <property type="entry name" value="TF_LuxR_autoind-bd_dom"/>
</dbReference>
<accession>A0A1H2ZFM9</accession>
<evidence type="ECO:0000256" key="3">
    <source>
        <dbReference type="ARBA" id="ARBA00023163"/>
    </source>
</evidence>
<dbReference type="InterPro" id="IPR036693">
    <property type="entry name" value="TF_LuxR_autoind-bd_dom_sf"/>
</dbReference>
<dbReference type="RefSeq" id="WP_089947312.1">
    <property type="nucleotide sequence ID" value="NZ_FNOI01000004.1"/>
</dbReference>
<organism evidence="5 6">
    <name type="scientific">Litoreibacter albidus</name>
    <dbReference type="NCBI Taxonomy" id="670155"/>
    <lineage>
        <taxon>Bacteria</taxon>
        <taxon>Pseudomonadati</taxon>
        <taxon>Pseudomonadota</taxon>
        <taxon>Alphaproteobacteria</taxon>
        <taxon>Rhodobacterales</taxon>
        <taxon>Roseobacteraceae</taxon>
        <taxon>Litoreibacter</taxon>
    </lineage>
</organism>
<sequence>MNRLVDMQEMLSQATTLDEVQDFIIDLRATYDLEHLVYHSVNSTGGQYAALTYDSDWVARYICEDYARIDPVVQGCYRLFHPIDWKALDWTSKATRAFLGEAADAGVGNQGFSVPIRGPSGQFALFSINHKCNDDTWARYTGERASDLLLISHYLNEKALQIEGASTRAPTRSLSPREKDTLTLLATGASRANIAETLQISESTLRVYIEGARLKLGASNTTHAVAVALSHGLIVV</sequence>
<proteinExistence type="predicted"/>
<dbReference type="Gene3D" id="1.10.10.10">
    <property type="entry name" value="Winged helix-like DNA-binding domain superfamily/Winged helix DNA-binding domain"/>
    <property type="match status" value="1"/>
</dbReference>
<dbReference type="Proteomes" id="UP000199441">
    <property type="component" value="Unassembled WGS sequence"/>
</dbReference>
<evidence type="ECO:0000256" key="1">
    <source>
        <dbReference type="ARBA" id="ARBA00023015"/>
    </source>
</evidence>
<keyword evidence="1" id="KW-0805">Transcription regulation</keyword>
<dbReference type="PROSITE" id="PS50043">
    <property type="entry name" value="HTH_LUXR_2"/>
    <property type="match status" value="1"/>
</dbReference>
<name>A0A1H2ZFM9_9RHOB</name>
<dbReference type="GO" id="GO:0003677">
    <property type="term" value="F:DNA binding"/>
    <property type="evidence" value="ECO:0007669"/>
    <property type="project" value="UniProtKB-KW"/>
</dbReference>
<feature type="domain" description="HTH luxR-type" evidence="4">
    <location>
        <begin position="167"/>
        <end position="232"/>
    </location>
</feature>
<dbReference type="PANTHER" id="PTHR44688">
    <property type="entry name" value="DNA-BINDING TRANSCRIPTIONAL ACTIVATOR DEVR_DOSR"/>
    <property type="match status" value="1"/>
</dbReference>
<dbReference type="SUPFAM" id="SSF75516">
    <property type="entry name" value="Pheromone-binding domain of LuxR-like quorum-sensing transcription factors"/>
    <property type="match status" value="1"/>
</dbReference>
<evidence type="ECO:0000256" key="2">
    <source>
        <dbReference type="ARBA" id="ARBA00023125"/>
    </source>
</evidence>
<dbReference type="Pfam" id="PF03472">
    <property type="entry name" value="Autoind_bind"/>
    <property type="match status" value="1"/>
</dbReference>
<keyword evidence="6" id="KW-1185">Reference proteome</keyword>
<evidence type="ECO:0000313" key="5">
    <source>
        <dbReference type="EMBL" id="SDX15788.1"/>
    </source>
</evidence>
<evidence type="ECO:0000259" key="4">
    <source>
        <dbReference type="PROSITE" id="PS50043"/>
    </source>
</evidence>
<dbReference type="Pfam" id="PF00196">
    <property type="entry name" value="GerE"/>
    <property type="match status" value="1"/>
</dbReference>
<dbReference type="InterPro" id="IPR036388">
    <property type="entry name" value="WH-like_DNA-bd_sf"/>
</dbReference>
<dbReference type="AlphaFoldDB" id="A0A1H2ZFM9"/>
<dbReference type="OrthoDB" id="9803630at2"/>
<dbReference type="SUPFAM" id="SSF46894">
    <property type="entry name" value="C-terminal effector domain of the bipartite response regulators"/>
    <property type="match status" value="1"/>
</dbReference>
<dbReference type="STRING" id="670155.SAMN04488001_2545"/>
<dbReference type="InterPro" id="IPR000792">
    <property type="entry name" value="Tscrpt_reg_LuxR_C"/>
</dbReference>
<dbReference type="PANTHER" id="PTHR44688:SF16">
    <property type="entry name" value="DNA-BINDING TRANSCRIPTIONAL ACTIVATOR DEVR_DOSR"/>
    <property type="match status" value="1"/>
</dbReference>
<dbReference type="InterPro" id="IPR016032">
    <property type="entry name" value="Sig_transdc_resp-reg_C-effctor"/>
</dbReference>
<dbReference type="EMBL" id="FNOI01000004">
    <property type="protein sequence ID" value="SDX15788.1"/>
    <property type="molecule type" value="Genomic_DNA"/>
</dbReference>
<dbReference type="Gene3D" id="3.30.450.80">
    <property type="entry name" value="Transcription factor LuxR-like, autoinducer-binding domain"/>
    <property type="match status" value="1"/>
</dbReference>
<keyword evidence="2" id="KW-0238">DNA-binding</keyword>